<evidence type="ECO:0000313" key="2">
    <source>
        <dbReference type="EMBL" id="QSP96349.1"/>
    </source>
</evidence>
<sequence>MEMTRVLPLLLAGTVALSGCFFEEDDPSKSYVRVIHASSDAPPVDVRLGRSFEREGLDYKQAVRFIPNAGTAQLSINADLPGSARETILTSSYSFRQDTRYDFIAAGRVADGSIKPILLADNEELEIGASVRLRVVHLSPDAQAVSRNVDIYLSEVDDDDWLAAGPAFRLGLQDVEGPTQVSGGQYKIRVARAGTADVVFESRGLSLPEGSDLLIAAVDNTAVSNSAGSAGRSPVSLMVINDDDVSDVYDVNQRSGLRVVHGSPGAPPVDVFANDQQAVSELAFASVAPSAERDSYATVAPGTQNVTVTVAGDRSRELISESLSLGTGEGKTVIAYDRPGVVKSLVLDDSVRSIASQASLRVVHGSRVAGIAGPVNIYLLPEDRTNVSSAVPILRDVPFGTESGYLAITPENYNLFVRDADGNVRIGPVLIGLRAGGIHTFFVTDTAAGDRALLIELDDNPAPLP</sequence>
<feature type="domain" description="DUF4397" evidence="1">
    <location>
        <begin position="256"/>
        <end position="369"/>
    </location>
</feature>
<accession>A0ABX7MW34</accession>
<reference evidence="2 3" key="1">
    <citation type="submission" date="2021-03" db="EMBL/GenBank/DDBJ databases">
        <title>Genome sequencing of Marinobacter sp. LPB0319.</title>
        <authorList>
            <person name="Kim J."/>
        </authorList>
    </citation>
    <scope>NUCLEOTIDE SEQUENCE [LARGE SCALE GENOMIC DNA]</scope>
    <source>
        <strain evidence="2 3">LPB0319</strain>
    </source>
</reference>
<dbReference type="EMBL" id="CP071247">
    <property type="protein sequence ID" value="QSP96349.1"/>
    <property type="molecule type" value="Genomic_DNA"/>
</dbReference>
<dbReference type="InterPro" id="IPR025510">
    <property type="entry name" value="DUF4397"/>
</dbReference>
<gene>
    <name evidence="2" type="ORF">LPB19_08220</name>
</gene>
<feature type="domain" description="DUF4397" evidence="1">
    <location>
        <begin position="30"/>
        <end position="145"/>
    </location>
</feature>
<name>A0ABX7MW34_9GAMM</name>
<evidence type="ECO:0000313" key="3">
    <source>
        <dbReference type="Proteomes" id="UP000663555"/>
    </source>
</evidence>
<organism evidence="2 3">
    <name type="scientific">Marinobacter salinisoli</name>
    <dbReference type="NCBI Taxonomy" id="2769486"/>
    <lineage>
        <taxon>Bacteria</taxon>
        <taxon>Pseudomonadati</taxon>
        <taxon>Pseudomonadota</taxon>
        <taxon>Gammaproteobacteria</taxon>
        <taxon>Pseudomonadales</taxon>
        <taxon>Marinobacteraceae</taxon>
        <taxon>Marinobacter</taxon>
    </lineage>
</organism>
<dbReference type="RefSeq" id="WP_206645576.1">
    <property type="nucleotide sequence ID" value="NZ_CP071247.1"/>
</dbReference>
<dbReference type="Pfam" id="PF14344">
    <property type="entry name" value="DUF4397"/>
    <property type="match status" value="2"/>
</dbReference>
<proteinExistence type="predicted"/>
<dbReference type="PROSITE" id="PS51257">
    <property type="entry name" value="PROKAR_LIPOPROTEIN"/>
    <property type="match status" value="1"/>
</dbReference>
<evidence type="ECO:0000259" key="1">
    <source>
        <dbReference type="Pfam" id="PF14344"/>
    </source>
</evidence>
<protein>
    <submittedName>
        <fullName evidence="2">DUF4397 domain-containing protein</fullName>
    </submittedName>
</protein>
<keyword evidence="3" id="KW-1185">Reference proteome</keyword>
<dbReference type="Proteomes" id="UP000663555">
    <property type="component" value="Chromosome"/>
</dbReference>